<keyword evidence="2" id="KW-0805">Transcription regulation</keyword>
<dbReference type="EMBL" id="FUWY01000004">
    <property type="protein sequence ID" value="SJZ76092.1"/>
    <property type="molecule type" value="Genomic_DNA"/>
</dbReference>
<evidence type="ECO:0000256" key="3">
    <source>
        <dbReference type="ARBA" id="ARBA00023125"/>
    </source>
</evidence>
<gene>
    <name evidence="5" type="ORF">SAMN02745191_1541</name>
</gene>
<dbReference type="SUPFAM" id="SSF46785">
    <property type="entry name" value="Winged helix' DNA-binding domain"/>
    <property type="match status" value="1"/>
</dbReference>
<dbReference type="Proteomes" id="UP000243297">
    <property type="component" value="Unassembled WGS sequence"/>
</dbReference>
<dbReference type="GO" id="GO:0045892">
    <property type="term" value="P:negative regulation of DNA-templated transcription"/>
    <property type="evidence" value="ECO:0007669"/>
    <property type="project" value="InterPro"/>
</dbReference>
<dbReference type="GO" id="GO:0003677">
    <property type="term" value="F:DNA binding"/>
    <property type="evidence" value="ECO:0007669"/>
    <property type="project" value="UniProtKB-KW"/>
</dbReference>
<dbReference type="Gene3D" id="1.10.4040.10">
    <property type="entry name" value="Penicillinase repressor domain"/>
    <property type="match status" value="1"/>
</dbReference>
<proteinExistence type="inferred from homology"/>
<protein>
    <submittedName>
        <fullName evidence="5">Penicillinase repressor</fullName>
    </submittedName>
</protein>
<dbReference type="InterPro" id="IPR005650">
    <property type="entry name" value="BlaI_family"/>
</dbReference>
<keyword evidence="4" id="KW-0804">Transcription</keyword>
<evidence type="ECO:0000256" key="1">
    <source>
        <dbReference type="ARBA" id="ARBA00011046"/>
    </source>
</evidence>
<accession>A0A1T4NA35</accession>
<dbReference type="RefSeq" id="WP_078711940.1">
    <property type="nucleotide sequence ID" value="NZ_FUWY01000004.1"/>
</dbReference>
<evidence type="ECO:0000313" key="6">
    <source>
        <dbReference type="Proteomes" id="UP000243297"/>
    </source>
</evidence>
<evidence type="ECO:0000256" key="4">
    <source>
        <dbReference type="ARBA" id="ARBA00023163"/>
    </source>
</evidence>
<keyword evidence="3" id="KW-0238">DNA-binding</keyword>
<dbReference type="Pfam" id="PF03965">
    <property type="entry name" value="Penicillinase_R"/>
    <property type="match status" value="1"/>
</dbReference>
<dbReference type="PIRSF" id="PIRSF019455">
    <property type="entry name" value="CopR_AtkY"/>
    <property type="match status" value="1"/>
</dbReference>
<evidence type="ECO:0000313" key="5">
    <source>
        <dbReference type="EMBL" id="SJZ76092.1"/>
    </source>
</evidence>
<keyword evidence="6" id="KW-1185">Reference proteome</keyword>
<organism evidence="5 6">
    <name type="scientific">Anaerorhabdus furcosa</name>
    <dbReference type="NCBI Taxonomy" id="118967"/>
    <lineage>
        <taxon>Bacteria</taxon>
        <taxon>Bacillati</taxon>
        <taxon>Bacillota</taxon>
        <taxon>Erysipelotrichia</taxon>
        <taxon>Erysipelotrichales</taxon>
        <taxon>Erysipelotrichaceae</taxon>
        <taxon>Anaerorhabdus</taxon>
    </lineage>
</organism>
<dbReference type="AlphaFoldDB" id="A0A1T4NA35"/>
<name>A0A1T4NA35_9FIRM</name>
<reference evidence="6" key="1">
    <citation type="submission" date="2017-02" db="EMBL/GenBank/DDBJ databases">
        <authorList>
            <person name="Varghese N."/>
            <person name="Submissions S."/>
        </authorList>
    </citation>
    <scope>NUCLEOTIDE SEQUENCE [LARGE SCALE GENOMIC DNA]</scope>
    <source>
        <strain evidence="6">ATCC 25662</strain>
    </source>
</reference>
<dbReference type="InterPro" id="IPR036388">
    <property type="entry name" value="WH-like_DNA-bd_sf"/>
</dbReference>
<dbReference type="Gene3D" id="1.10.10.10">
    <property type="entry name" value="Winged helix-like DNA-binding domain superfamily/Winged helix DNA-binding domain"/>
    <property type="match status" value="1"/>
</dbReference>
<sequence length="121" mass="14263">MKKLPEAELEIMNVLWREDRPLKTSEIAEFCKQNNWTMSTIQALLARLLERKFVTLEKDGRIKYYQPLVKENEYKSQETVWFLNKVHNNSMKSLVTSLIDSTKLTKSDIDELEEILKKAGK</sequence>
<dbReference type="STRING" id="118967.SAMN02745191_1541"/>
<dbReference type="InterPro" id="IPR036390">
    <property type="entry name" value="WH_DNA-bd_sf"/>
</dbReference>
<evidence type="ECO:0000256" key="2">
    <source>
        <dbReference type="ARBA" id="ARBA00023015"/>
    </source>
</evidence>
<comment type="similarity">
    <text evidence="1">Belongs to the BlaI transcriptional regulatory family.</text>
</comment>
<dbReference type="OrthoDB" id="1098508at2"/>